<dbReference type="EMBL" id="LCTW02000001">
    <property type="protein sequence ID" value="KXX83372.1"/>
    <property type="molecule type" value="Genomic_DNA"/>
</dbReference>
<dbReference type="PANTHER" id="PTHR48081">
    <property type="entry name" value="AB HYDROLASE SUPERFAMILY PROTEIN C4A8.06C"/>
    <property type="match status" value="1"/>
</dbReference>
<comment type="similarity">
    <text evidence="1">Belongs to the 'GDXG' lipolytic enzyme family.</text>
</comment>
<name>A0A150ASE3_9PEZI</name>
<dbReference type="InterPro" id="IPR002168">
    <property type="entry name" value="Lipase_GDXG_HIS_AS"/>
</dbReference>
<feature type="domain" description="Alpha/beta hydrolase fold-3" evidence="4">
    <location>
        <begin position="178"/>
        <end position="425"/>
    </location>
</feature>
<dbReference type="VEuPathDB" id="FungiDB:MMYC01_200008"/>
<dbReference type="InterPro" id="IPR029058">
    <property type="entry name" value="AB_hydrolase_fold"/>
</dbReference>
<dbReference type="SUPFAM" id="SSF53474">
    <property type="entry name" value="alpha/beta-Hydrolases"/>
    <property type="match status" value="1"/>
</dbReference>
<dbReference type="InterPro" id="IPR013094">
    <property type="entry name" value="AB_hydrolase_3"/>
</dbReference>
<reference evidence="5 6" key="1">
    <citation type="journal article" date="2016" name="Genome Announc.">
        <title>Genome Sequence of Madurella mycetomatis mm55, Isolated from a Human Mycetoma Case in Sudan.</title>
        <authorList>
            <person name="Smit S."/>
            <person name="Derks M.F."/>
            <person name="Bervoets S."/>
            <person name="Fahal A."/>
            <person name="van Leeuwen W."/>
            <person name="van Belkum A."/>
            <person name="van de Sande W.W."/>
        </authorList>
    </citation>
    <scope>NUCLEOTIDE SEQUENCE [LARGE SCALE GENOMIC DNA]</scope>
    <source>
        <strain evidence="6">mm55</strain>
    </source>
</reference>
<keyword evidence="6" id="KW-1185">Reference proteome</keyword>
<evidence type="ECO:0000256" key="3">
    <source>
        <dbReference type="PROSITE-ProRule" id="PRU10038"/>
    </source>
</evidence>
<dbReference type="OrthoDB" id="5354320at2759"/>
<keyword evidence="2" id="KW-0378">Hydrolase</keyword>
<dbReference type="PANTHER" id="PTHR48081:SF25">
    <property type="entry name" value="PUTATIVE (AFU_ORTHOLOGUE AFUA_3G11560)-RELATED"/>
    <property type="match status" value="1"/>
</dbReference>
<evidence type="ECO:0000256" key="1">
    <source>
        <dbReference type="ARBA" id="ARBA00010515"/>
    </source>
</evidence>
<dbReference type="PROSITE" id="PS01173">
    <property type="entry name" value="LIPASE_GDXG_HIS"/>
    <property type="match status" value="1"/>
</dbReference>
<dbReference type="InterPro" id="IPR033140">
    <property type="entry name" value="Lipase_GDXG_put_SER_AS"/>
</dbReference>
<dbReference type="Gene3D" id="3.40.50.1820">
    <property type="entry name" value="alpha/beta hydrolase"/>
    <property type="match status" value="1"/>
</dbReference>
<dbReference type="PROSITE" id="PS01174">
    <property type="entry name" value="LIPASE_GDXG_SER"/>
    <property type="match status" value="1"/>
</dbReference>
<evidence type="ECO:0000313" key="5">
    <source>
        <dbReference type="EMBL" id="KXX83372.1"/>
    </source>
</evidence>
<gene>
    <name evidence="5" type="ORF">MMYC01_200008</name>
</gene>
<dbReference type="GO" id="GO:0016787">
    <property type="term" value="F:hydrolase activity"/>
    <property type="evidence" value="ECO:0007669"/>
    <property type="project" value="UniProtKB-KW"/>
</dbReference>
<feature type="active site" evidence="3">
    <location>
        <position position="259"/>
    </location>
</feature>
<dbReference type="STRING" id="100816.A0A150ASE3"/>
<dbReference type="Proteomes" id="UP000078237">
    <property type="component" value="Unassembled WGS sequence"/>
</dbReference>
<sequence>MSPQEPNPGFQATTETIPDKPPTVWSMILPQVPLMLRVALFHILRLSEQSKYQDLRTELIVAVLRAYINPPQPASITATQKLLSHHPPVKGKIWISTYTCPPPPPGETSLRDALATAIDGLWNPKTPRATYQLPDPAPVEAEWTGYRAGVTPDAQLPQVSQQKLYAEMMKEVKSPVTVLYFHGGAYWLMDPATHRQTTKALAKLTGGRVYSVRYRLAPQHPFPAALMDALMSYLALLYPPEGAFHEPVKPEHIVFAGDSAGGNLALSLLQLLLHLSHRSHPVPVPWHSRSNNNARPLPLPAGVAVNSPWLDLTQSSPSCTANAAFDYLPTPKEQQRAEARRPACPAWPDRARPPRRHLYAPDALLAHPLTTLLLAPSWRGAPPLYLCTGWELLADEGRHAARAMWRDGAAAVVLEEYEGMPHCFALVLPHLPETRRCLVGWAGFISGAVAAAAGEGADGGGGVGESRFVKIKARTLEEVVVDPREVCEGGKFEREEVEVNERIWRKLREGSVGEEGIAKL</sequence>
<evidence type="ECO:0000256" key="2">
    <source>
        <dbReference type="ARBA" id="ARBA00022801"/>
    </source>
</evidence>
<dbReference type="AlphaFoldDB" id="A0A150ASE3"/>
<evidence type="ECO:0000313" key="6">
    <source>
        <dbReference type="Proteomes" id="UP000078237"/>
    </source>
</evidence>
<evidence type="ECO:0000259" key="4">
    <source>
        <dbReference type="Pfam" id="PF07859"/>
    </source>
</evidence>
<comment type="caution">
    <text evidence="5">The sequence shown here is derived from an EMBL/GenBank/DDBJ whole genome shotgun (WGS) entry which is preliminary data.</text>
</comment>
<dbReference type="InterPro" id="IPR050300">
    <property type="entry name" value="GDXG_lipolytic_enzyme"/>
</dbReference>
<accession>A0A150ASE3</accession>
<dbReference type="Pfam" id="PF07859">
    <property type="entry name" value="Abhydrolase_3"/>
    <property type="match status" value="1"/>
</dbReference>
<organism evidence="5 6">
    <name type="scientific">Madurella mycetomatis</name>
    <dbReference type="NCBI Taxonomy" id="100816"/>
    <lineage>
        <taxon>Eukaryota</taxon>
        <taxon>Fungi</taxon>
        <taxon>Dikarya</taxon>
        <taxon>Ascomycota</taxon>
        <taxon>Pezizomycotina</taxon>
        <taxon>Sordariomycetes</taxon>
        <taxon>Sordariomycetidae</taxon>
        <taxon>Sordariales</taxon>
        <taxon>Sordariales incertae sedis</taxon>
        <taxon>Madurella</taxon>
    </lineage>
</organism>
<protein>
    <submittedName>
        <fullName evidence="5">Esterase</fullName>
    </submittedName>
</protein>
<proteinExistence type="inferred from homology"/>